<dbReference type="Proteomes" id="UP001470230">
    <property type="component" value="Unassembled WGS sequence"/>
</dbReference>
<protein>
    <submittedName>
        <fullName evidence="2">Uncharacterized protein</fullName>
    </submittedName>
</protein>
<evidence type="ECO:0000313" key="2">
    <source>
        <dbReference type="EMBL" id="KAK8885520.1"/>
    </source>
</evidence>
<dbReference type="EMBL" id="JAPFFF010000007">
    <property type="protein sequence ID" value="KAK8885520.1"/>
    <property type="molecule type" value="Genomic_DNA"/>
</dbReference>
<evidence type="ECO:0000313" key="3">
    <source>
        <dbReference type="Proteomes" id="UP001470230"/>
    </source>
</evidence>
<accession>A0ABR2K331</accession>
<feature type="compositionally biased region" description="Polar residues" evidence="1">
    <location>
        <begin position="310"/>
        <end position="321"/>
    </location>
</feature>
<reference evidence="2 3" key="1">
    <citation type="submission" date="2024-04" db="EMBL/GenBank/DDBJ databases">
        <title>Tritrichomonas musculus Genome.</title>
        <authorList>
            <person name="Alves-Ferreira E."/>
            <person name="Grigg M."/>
            <person name="Lorenzi H."/>
            <person name="Galac M."/>
        </authorList>
    </citation>
    <scope>NUCLEOTIDE SEQUENCE [LARGE SCALE GENOMIC DNA]</scope>
    <source>
        <strain evidence="2 3">EAF2021</strain>
    </source>
</reference>
<name>A0ABR2K331_9EUKA</name>
<feature type="compositionally biased region" description="Low complexity" evidence="1">
    <location>
        <begin position="322"/>
        <end position="336"/>
    </location>
</feature>
<feature type="region of interest" description="Disordered" evidence="1">
    <location>
        <begin position="202"/>
        <end position="354"/>
    </location>
</feature>
<keyword evidence="3" id="KW-1185">Reference proteome</keyword>
<feature type="compositionally biased region" description="Low complexity" evidence="1">
    <location>
        <begin position="343"/>
        <end position="354"/>
    </location>
</feature>
<sequence length="399" mass="45169">MNDFFHSMIKPKTSQIISMLRLMTAELNSRISNEKNSLIYVDKAIYRYINEKNKEALIQASDRYVVASRRISGLELIKKAVAQVQGSAEYLKNPPPPPELIDPLNTICWAGHFLNLSSVRHFSDRVLVYAYGRNTVSTFSNSNTLSQDVRDCFYNEDVSEDEARKLLYDYCYNHNMQNSAVDEIIGTKTSTIKLNYPTLGDFNQSIQTQPPNQNINQQQPQTPQFQTQPPNIYQQPPSFNPQPGQSPLSQNQTPQYPGSSPSIQQQPQQPPPFVPTSKPPQFTPTSQPPQFTPTSQPPPFLPTSKPPQYTPTSQPQDNDSVTNSNQHQNIQNTTTNFDYNKKPPLSSASSFSFYPGSSPIEQSYKFNDDLLPLVALQPFEKENWPYLQESIAIATSYDE</sequence>
<gene>
    <name evidence="2" type="ORF">M9Y10_040969</name>
</gene>
<evidence type="ECO:0000256" key="1">
    <source>
        <dbReference type="SAM" id="MobiDB-lite"/>
    </source>
</evidence>
<feature type="compositionally biased region" description="Low complexity" evidence="1">
    <location>
        <begin position="203"/>
        <end position="232"/>
    </location>
</feature>
<feature type="compositionally biased region" description="Polar residues" evidence="1">
    <location>
        <begin position="233"/>
        <end position="253"/>
    </location>
</feature>
<organism evidence="2 3">
    <name type="scientific">Tritrichomonas musculus</name>
    <dbReference type="NCBI Taxonomy" id="1915356"/>
    <lineage>
        <taxon>Eukaryota</taxon>
        <taxon>Metamonada</taxon>
        <taxon>Parabasalia</taxon>
        <taxon>Tritrichomonadida</taxon>
        <taxon>Tritrichomonadidae</taxon>
        <taxon>Tritrichomonas</taxon>
    </lineage>
</organism>
<feature type="compositionally biased region" description="Low complexity" evidence="1">
    <location>
        <begin position="254"/>
        <end position="267"/>
    </location>
</feature>
<comment type="caution">
    <text evidence="2">The sequence shown here is derived from an EMBL/GenBank/DDBJ whole genome shotgun (WGS) entry which is preliminary data.</text>
</comment>
<proteinExistence type="predicted"/>
<feature type="compositionally biased region" description="Pro residues" evidence="1">
    <location>
        <begin position="268"/>
        <end position="309"/>
    </location>
</feature>